<protein>
    <submittedName>
        <fullName evidence="1">Uncharacterized protein</fullName>
    </submittedName>
</protein>
<evidence type="ECO:0000313" key="2">
    <source>
        <dbReference type="Proteomes" id="UP001162131"/>
    </source>
</evidence>
<dbReference type="EMBL" id="CAJZBQ010000052">
    <property type="protein sequence ID" value="CAG9330974.1"/>
    <property type="molecule type" value="Genomic_DNA"/>
</dbReference>
<comment type="caution">
    <text evidence="1">The sequence shown here is derived from an EMBL/GenBank/DDBJ whole genome shotgun (WGS) entry which is preliminary data.</text>
</comment>
<accession>A0AAU9JZ16</accession>
<keyword evidence="2" id="KW-1185">Reference proteome</keyword>
<name>A0AAU9JZ16_9CILI</name>
<dbReference type="Proteomes" id="UP001162131">
    <property type="component" value="Unassembled WGS sequence"/>
</dbReference>
<reference evidence="1" key="1">
    <citation type="submission" date="2021-09" db="EMBL/GenBank/DDBJ databases">
        <authorList>
            <consortium name="AG Swart"/>
            <person name="Singh M."/>
            <person name="Singh A."/>
            <person name="Seah K."/>
            <person name="Emmerich C."/>
        </authorList>
    </citation>
    <scope>NUCLEOTIDE SEQUENCE</scope>
    <source>
        <strain evidence="1">ATCC30299</strain>
    </source>
</reference>
<organism evidence="1 2">
    <name type="scientific">Blepharisma stoltei</name>
    <dbReference type="NCBI Taxonomy" id="1481888"/>
    <lineage>
        <taxon>Eukaryota</taxon>
        <taxon>Sar</taxon>
        <taxon>Alveolata</taxon>
        <taxon>Ciliophora</taxon>
        <taxon>Postciliodesmatophora</taxon>
        <taxon>Heterotrichea</taxon>
        <taxon>Heterotrichida</taxon>
        <taxon>Blepharismidae</taxon>
        <taxon>Blepharisma</taxon>
    </lineage>
</organism>
<sequence>MVNLMEKFFFPGKILEKNPMGFFFQAYLKKPKWFFGTYFPWKNPLFLKMIYQKLSIINKEISAEIYK</sequence>
<proteinExistence type="predicted"/>
<evidence type="ECO:0000313" key="1">
    <source>
        <dbReference type="EMBL" id="CAG9330974.1"/>
    </source>
</evidence>
<dbReference type="AlphaFoldDB" id="A0AAU9JZ16"/>
<gene>
    <name evidence="1" type="ORF">BSTOLATCC_MIC52508</name>
</gene>